<dbReference type="EMBL" id="LR797432">
    <property type="protein sequence ID" value="CAB4215904.1"/>
    <property type="molecule type" value="Genomic_DNA"/>
</dbReference>
<evidence type="ECO:0000313" key="4">
    <source>
        <dbReference type="EMBL" id="CAB4192095.1"/>
    </source>
</evidence>
<proteinExistence type="predicted"/>
<sequence length="199" mass="20008">MTAYTRTNIAATTAAVTNRIVTSANMKVGAYTIANASPVWAGGALITVTHTEVGGGVDTLGTIVLVGKDLHGQAITETLTPVNGSTATSTKVFRSVTSATGVGWVIGVGNDTIVIGVAAGSYVAVGGGTLRSLVVNTTAAATVVLSDSTGTIATLKSSIAEGTYYYDLQWSGYLKVATTSTNDVTAVHSPGVPTTYAMA</sequence>
<dbReference type="EMBL" id="LR797134">
    <property type="protein sequence ID" value="CAB4189450.1"/>
    <property type="molecule type" value="Genomic_DNA"/>
</dbReference>
<name>A0A6J5RIF5_9CAUD</name>
<evidence type="ECO:0000313" key="3">
    <source>
        <dbReference type="EMBL" id="CAB4189450.1"/>
    </source>
</evidence>
<gene>
    <name evidence="2" type="ORF">UFOVP1028_32</name>
    <name evidence="3" type="ORF">UFOVP1187_33</name>
    <name evidence="4" type="ORF">UFOVP1235_4</name>
    <name evidence="5" type="ORF">UFOVP1488_33</name>
    <name evidence="1" type="ORF">UFOVP960_43</name>
</gene>
<evidence type="ECO:0000313" key="2">
    <source>
        <dbReference type="EMBL" id="CAB4179063.1"/>
    </source>
</evidence>
<organism evidence="4">
    <name type="scientific">uncultured Caudovirales phage</name>
    <dbReference type="NCBI Taxonomy" id="2100421"/>
    <lineage>
        <taxon>Viruses</taxon>
        <taxon>Duplodnaviria</taxon>
        <taxon>Heunggongvirae</taxon>
        <taxon>Uroviricota</taxon>
        <taxon>Caudoviricetes</taxon>
        <taxon>Peduoviridae</taxon>
        <taxon>Maltschvirus</taxon>
        <taxon>Maltschvirus maltsch</taxon>
    </lineage>
</organism>
<dbReference type="EMBL" id="LR796973">
    <property type="protein sequence ID" value="CAB4179063.1"/>
    <property type="molecule type" value="Genomic_DNA"/>
</dbReference>
<reference evidence="4" key="1">
    <citation type="submission" date="2020-05" db="EMBL/GenBank/DDBJ databases">
        <authorList>
            <person name="Chiriac C."/>
            <person name="Salcher M."/>
            <person name="Ghai R."/>
            <person name="Kavagutti S V."/>
        </authorList>
    </citation>
    <scope>NUCLEOTIDE SEQUENCE</scope>
</reference>
<accession>A0A6J5RIF5</accession>
<dbReference type="EMBL" id="LR796913">
    <property type="protein sequence ID" value="CAB4174368.1"/>
    <property type="molecule type" value="Genomic_DNA"/>
</dbReference>
<protein>
    <submittedName>
        <fullName evidence="4">Uncharacterized protein</fullName>
    </submittedName>
</protein>
<evidence type="ECO:0000313" key="5">
    <source>
        <dbReference type="EMBL" id="CAB4215904.1"/>
    </source>
</evidence>
<dbReference type="EMBL" id="LR797191">
    <property type="protein sequence ID" value="CAB4192095.1"/>
    <property type="molecule type" value="Genomic_DNA"/>
</dbReference>
<evidence type="ECO:0000313" key="1">
    <source>
        <dbReference type="EMBL" id="CAB4174368.1"/>
    </source>
</evidence>